<evidence type="ECO:0000313" key="2">
    <source>
        <dbReference type="Proteomes" id="UP001066276"/>
    </source>
</evidence>
<evidence type="ECO:0000313" key="1">
    <source>
        <dbReference type="EMBL" id="KAJ1177981.1"/>
    </source>
</evidence>
<sequence length="87" mass="9684">MLPYYRQSETGRLEEVDTARGLMDRMISESYDTSVELGGEDKPCKKLGHLGRQPWAHHGTNSAGSLGHIVERQLEEPGSRQCEELGA</sequence>
<name>A0AAV7TNX4_PLEWA</name>
<organism evidence="1 2">
    <name type="scientific">Pleurodeles waltl</name>
    <name type="common">Iberian ribbed newt</name>
    <dbReference type="NCBI Taxonomy" id="8319"/>
    <lineage>
        <taxon>Eukaryota</taxon>
        <taxon>Metazoa</taxon>
        <taxon>Chordata</taxon>
        <taxon>Craniata</taxon>
        <taxon>Vertebrata</taxon>
        <taxon>Euteleostomi</taxon>
        <taxon>Amphibia</taxon>
        <taxon>Batrachia</taxon>
        <taxon>Caudata</taxon>
        <taxon>Salamandroidea</taxon>
        <taxon>Salamandridae</taxon>
        <taxon>Pleurodelinae</taxon>
        <taxon>Pleurodeles</taxon>
    </lineage>
</organism>
<proteinExistence type="predicted"/>
<dbReference type="Proteomes" id="UP001066276">
    <property type="component" value="Chromosome 3_2"/>
</dbReference>
<dbReference type="EMBL" id="JANPWB010000006">
    <property type="protein sequence ID" value="KAJ1177981.1"/>
    <property type="molecule type" value="Genomic_DNA"/>
</dbReference>
<comment type="caution">
    <text evidence="1">The sequence shown here is derived from an EMBL/GenBank/DDBJ whole genome shotgun (WGS) entry which is preliminary data.</text>
</comment>
<reference evidence="1" key="1">
    <citation type="journal article" date="2022" name="bioRxiv">
        <title>Sequencing and chromosome-scale assembly of the giantPleurodeles waltlgenome.</title>
        <authorList>
            <person name="Brown T."/>
            <person name="Elewa A."/>
            <person name="Iarovenko S."/>
            <person name="Subramanian E."/>
            <person name="Araus A.J."/>
            <person name="Petzold A."/>
            <person name="Susuki M."/>
            <person name="Suzuki K.-i.T."/>
            <person name="Hayashi T."/>
            <person name="Toyoda A."/>
            <person name="Oliveira C."/>
            <person name="Osipova E."/>
            <person name="Leigh N.D."/>
            <person name="Simon A."/>
            <person name="Yun M.H."/>
        </authorList>
    </citation>
    <scope>NUCLEOTIDE SEQUENCE</scope>
    <source>
        <strain evidence="1">20211129_DDA</strain>
        <tissue evidence="1">Liver</tissue>
    </source>
</reference>
<keyword evidence="2" id="KW-1185">Reference proteome</keyword>
<dbReference type="AlphaFoldDB" id="A0AAV7TNX4"/>
<protein>
    <submittedName>
        <fullName evidence="1">Uncharacterized protein</fullName>
    </submittedName>
</protein>
<gene>
    <name evidence="1" type="ORF">NDU88_003231</name>
</gene>
<accession>A0AAV7TNX4</accession>